<dbReference type="SUPFAM" id="SSF53092">
    <property type="entry name" value="Creatinase/prolidase N-terminal domain"/>
    <property type="match status" value="1"/>
</dbReference>
<name>A0A8J8WFM5_CHIOP</name>
<dbReference type="AlphaFoldDB" id="A0A8J8WFM5"/>
<evidence type="ECO:0000313" key="2">
    <source>
        <dbReference type="Proteomes" id="UP000770661"/>
    </source>
</evidence>
<proteinExistence type="predicted"/>
<protein>
    <submittedName>
        <fullName evidence="1">Creatinase</fullName>
    </submittedName>
</protein>
<organism evidence="1 2">
    <name type="scientific">Chionoecetes opilio</name>
    <name type="common">Atlantic snow crab</name>
    <name type="synonym">Cancer opilio</name>
    <dbReference type="NCBI Taxonomy" id="41210"/>
    <lineage>
        <taxon>Eukaryota</taxon>
        <taxon>Metazoa</taxon>
        <taxon>Ecdysozoa</taxon>
        <taxon>Arthropoda</taxon>
        <taxon>Crustacea</taxon>
        <taxon>Multicrustacea</taxon>
        <taxon>Malacostraca</taxon>
        <taxon>Eumalacostraca</taxon>
        <taxon>Eucarida</taxon>
        <taxon>Decapoda</taxon>
        <taxon>Pleocyemata</taxon>
        <taxon>Brachyura</taxon>
        <taxon>Eubrachyura</taxon>
        <taxon>Majoidea</taxon>
        <taxon>Majidae</taxon>
        <taxon>Chionoecetes</taxon>
    </lineage>
</organism>
<dbReference type="OrthoDB" id="4215474at2759"/>
<dbReference type="EMBL" id="JACEEZ010025740">
    <property type="protein sequence ID" value="KAG0697958.1"/>
    <property type="molecule type" value="Genomic_DNA"/>
</dbReference>
<accession>A0A8J8WFM5</accession>
<dbReference type="Proteomes" id="UP000770661">
    <property type="component" value="Unassembled WGS sequence"/>
</dbReference>
<comment type="caution">
    <text evidence="1">The sequence shown here is derived from an EMBL/GenBank/DDBJ whole genome shotgun (WGS) entry which is preliminary data.</text>
</comment>
<reference evidence="1" key="1">
    <citation type="submission" date="2020-07" db="EMBL/GenBank/DDBJ databases">
        <title>The High-quality genome of the commercially important snow crab, Chionoecetes opilio.</title>
        <authorList>
            <person name="Jeong J.-H."/>
            <person name="Ryu S."/>
        </authorList>
    </citation>
    <scope>NUCLEOTIDE SEQUENCE</scope>
    <source>
        <strain evidence="1">MADBK_172401_WGS</strain>
        <tissue evidence="1">Digestive gland</tissue>
    </source>
</reference>
<dbReference type="Gene3D" id="3.40.350.10">
    <property type="entry name" value="Creatinase/prolidase N-terminal domain"/>
    <property type="match status" value="1"/>
</dbReference>
<sequence>MEQEGLAACLFTSIQNINYFTGGFTYCASGRPYGLLVTPEKHVTISALIDAGQPWRRSPQVWSPVCKERIEGCSQGHRVGQRAACGQRLVTSDKSDNSRSRYHTDPFHYCRSY</sequence>
<keyword evidence="2" id="KW-1185">Reference proteome</keyword>
<gene>
    <name evidence="1" type="primary">CREA_2</name>
    <name evidence="1" type="ORF">GWK47_026179</name>
</gene>
<dbReference type="InterPro" id="IPR029149">
    <property type="entry name" value="Creatin/AminoP/Spt16_N"/>
</dbReference>
<evidence type="ECO:0000313" key="1">
    <source>
        <dbReference type="EMBL" id="KAG0697958.1"/>
    </source>
</evidence>